<dbReference type="OrthoDB" id="4552598at2"/>
<feature type="domain" description="DUF1206" evidence="2">
    <location>
        <begin position="101"/>
        <end position="168"/>
    </location>
</feature>
<sequence>MGKVEQKAAQIENHPVAAGFASVGHVVNGLVHILIGALAVGVATGLGGESADKQGAMQAIRSTPVGGIVLWVAAIALFALAVYSVISAIGLAREDAKDAVKAAGQAIGFGAVGSVALTYALGGSSDGEQTNESISAQLMATTWGAVLLFIIGAVVLAIGIGMIVSGVKKKFLKDVDISGRFRTTFSRLGTVGYIAKGVAIGIMGVLFIVAVLTRNPEEAAGLDGALKTLIGLPFGVFLLVLVGLGLILYGIFCFAKARTVVRRAD</sequence>
<protein>
    <recommendedName>
        <fullName evidence="2">DUF1206 domain-containing protein</fullName>
    </recommendedName>
</protein>
<feature type="domain" description="DUF1206" evidence="2">
    <location>
        <begin position="23"/>
        <end position="89"/>
    </location>
</feature>
<gene>
    <name evidence="3" type="ORF">BW733_06425</name>
</gene>
<feature type="transmembrane region" description="Helical" evidence="1">
    <location>
        <begin position="103"/>
        <end position="122"/>
    </location>
</feature>
<evidence type="ECO:0000259" key="2">
    <source>
        <dbReference type="Pfam" id="PF06724"/>
    </source>
</evidence>
<feature type="domain" description="DUF1206" evidence="2">
    <location>
        <begin position="191"/>
        <end position="259"/>
    </location>
</feature>
<feature type="transmembrane region" description="Helical" evidence="1">
    <location>
        <begin position="142"/>
        <end position="167"/>
    </location>
</feature>
<feature type="transmembrane region" description="Helical" evidence="1">
    <location>
        <begin position="30"/>
        <end position="48"/>
    </location>
</feature>
<keyword evidence="4" id="KW-1185">Reference proteome</keyword>
<evidence type="ECO:0000256" key="1">
    <source>
        <dbReference type="SAM" id="Phobius"/>
    </source>
</evidence>
<dbReference type="Proteomes" id="UP000188235">
    <property type="component" value="Chromosome"/>
</dbReference>
<dbReference type="STRING" id="399497.BW733_06425"/>
<evidence type="ECO:0000313" key="4">
    <source>
        <dbReference type="Proteomes" id="UP000188235"/>
    </source>
</evidence>
<dbReference type="Pfam" id="PF06724">
    <property type="entry name" value="DUF1206"/>
    <property type="match status" value="3"/>
</dbReference>
<organism evidence="3 4">
    <name type="scientific">Tessaracoccus flavescens</name>
    <dbReference type="NCBI Taxonomy" id="399497"/>
    <lineage>
        <taxon>Bacteria</taxon>
        <taxon>Bacillati</taxon>
        <taxon>Actinomycetota</taxon>
        <taxon>Actinomycetes</taxon>
        <taxon>Propionibacteriales</taxon>
        <taxon>Propionibacteriaceae</taxon>
        <taxon>Tessaracoccus</taxon>
    </lineage>
</organism>
<accession>A0A1Q2CWS4</accession>
<name>A0A1Q2CWS4_9ACTN</name>
<dbReference type="RefSeq" id="WP_077348947.1">
    <property type="nucleotide sequence ID" value="NZ_CP019607.1"/>
</dbReference>
<dbReference type="KEGG" id="tfa:BW733_06425"/>
<reference evidence="3 4" key="1">
    <citation type="journal article" date="2008" name="Int. J. Syst. Evol. Microbiol.">
        <title>Tessaracoccus flavescens sp. nov., isolated from marine sediment.</title>
        <authorList>
            <person name="Lee D.W."/>
            <person name="Lee S.D."/>
        </authorList>
    </citation>
    <scope>NUCLEOTIDE SEQUENCE [LARGE SCALE GENOMIC DNA]</scope>
    <source>
        <strain evidence="3 4">SST-39T</strain>
    </source>
</reference>
<feature type="transmembrane region" description="Helical" evidence="1">
    <location>
        <begin position="188"/>
        <end position="212"/>
    </location>
</feature>
<keyword evidence="1" id="KW-0812">Transmembrane</keyword>
<proteinExistence type="predicted"/>
<keyword evidence="1" id="KW-1133">Transmembrane helix</keyword>
<dbReference type="AlphaFoldDB" id="A0A1Q2CWS4"/>
<dbReference type="EMBL" id="CP019607">
    <property type="protein sequence ID" value="AQP50521.1"/>
    <property type="molecule type" value="Genomic_DNA"/>
</dbReference>
<evidence type="ECO:0000313" key="3">
    <source>
        <dbReference type="EMBL" id="AQP50521.1"/>
    </source>
</evidence>
<dbReference type="InterPro" id="IPR009597">
    <property type="entry name" value="DUF1206"/>
</dbReference>
<keyword evidence="1" id="KW-0472">Membrane</keyword>
<feature type="transmembrane region" description="Helical" evidence="1">
    <location>
        <begin position="68"/>
        <end position="91"/>
    </location>
</feature>
<feature type="transmembrane region" description="Helical" evidence="1">
    <location>
        <begin position="232"/>
        <end position="255"/>
    </location>
</feature>